<name>A0A518K4T8_9BACT</name>
<evidence type="ECO:0000313" key="2">
    <source>
        <dbReference type="EMBL" id="QDV72808.1"/>
    </source>
</evidence>
<protein>
    <recommendedName>
        <fullName evidence="1">DAC domain-containing protein</fullName>
    </recommendedName>
</protein>
<proteinExistence type="predicted"/>
<dbReference type="InterPro" id="IPR048555">
    <property type="entry name" value="DACNH"/>
</dbReference>
<accession>A0A518K4T8</accession>
<dbReference type="Pfam" id="PF02457">
    <property type="entry name" value="DAC"/>
    <property type="match status" value="1"/>
</dbReference>
<evidence type="ECO:0000259" key="1">
    <source>
        <dbReference type="PROSITE" id="PS51794"/>
    </source>
</evidence>
<keyword evidence="3" id="KW-1185">Reference proteome</keyword>
<dbReference type="EMBL" id="CP036349">
    <property type="protein sequence ID" value="QDV72808.1"/>
    <property type="molecule type" value="Genomic_DNA"/>
</dbReference>
<dbReference type="SUPFAM" id="SSF143597">
    <property type="entry name" value="YojJ-like"/>
    <property type="match status" value="1"/>
</dbReference>
<dbReference type="InterPro" id="IPR048554">
    <property type="entry name" value="DACNG"/>
</dbReference>
<dbReference type="PROSITE" id="PS51794">
    <property type="entry name" value="DAC"/>
    <property type="match status" value="1"/>
</dbReference>
<dbReference type="Pfam" id="PF21752">
    <property type="entry name" value="DACNG"/>
    <property type="match status" value="1"/>
</dbReference>
<reference evidence="2 3" key="1">
    <citation type="submission" date="2019-02" db="EMBL/GenBank/DDBJ databases">
        <title>Deep-cultivation of Planctomycetes and their phenomic and genomic characterization uncovers novel biology.</title>
        <authorList>
            <person name="Wiegand S."/>
            <person name="Jogler M."/>
            <person name="Boedeker C."/>
            <person name="Pinto D."/>
            <person name="Vollmers J."/>
            <person name="Rivas-Marin E."/>
            <person name="Kohn T."/>
            <person name="Peeters S.H."/>
            <person name="Heuer A."/>
            <person name="Rast P."/>
            <person name="Oberbeckmann S."/>
            <person name="Bunk B."/>
            <person name="Jeske O."/>
            <person name="Meyerdierks A."/>
            <person name="Storesund J.E."/>
            <person name="Kallscheuer N."/>
            <person name="Luecker S."/>
            <person name="Lage O.M."/>
            <person name="Pohl T."/>
            <person name="Merkel B.J."/>
            <person name="Hornburger P."/>
            <person name="Mueller R.-W."/>
            <person name="Bruemmer F."/>
            <person name="Labrenz M."/>
            <person name="Spormann A.M."/>
            <person name="Op den Camp H."/>
            <person name="Overmann J."/>
            <person name="Amann R."/>
            <person name="Jetten M.S.M."/>
            <person name="Mascher T."/>
            <person name="Medema M.H."/>
            <person name="Devos D.P."/>
            <person name="Kaster A.-K."/>
            <person name="Ovreas L."/>
            <person name="Rohde M."/>
            <person name="Galperin M.Y."/>
            <person name="Jogler C."/>
        </authorList>
    </citation>
    <scope>NUCLEOTIDE SEQUENCE [LARGE SCALE GENOMIC DNA]</scope>
    <source>
        <strain evidence="2 3">Spa11</strain>
    </source>
</reference>
<dbReference type="Proteomes" id="UP000316426">
    <property type="component" value="Chromosome"/>
</dbReference>
<gene>
    <name evidence="2" type="ORF">Spa11_09900</name>
</gene>
<feature type="domain" description="DAC" evidence="1">
    <location>
        <begin position="349"/>
        <end position="499"/>
    </location>
</feature>
<dbReference type="Gene3D" id="3.40.1700.10">
    <property type="entry name" value="DNA integrity scanning protein, DisA, N-terminal domain"/>
    <property type="match status" value="1"/>
</dbReference>
<dbReference type="AlphaFoldDB" id="A0A518K4T8"/>
<dbReference type="Pfam" id="PF21750">
    <property type="entry name" value="DACNH"/>
    <property type="match status" value="1"/>
</dbReference>
<dbReference type="KEGG" id="bmei:Spa11_09900"/>
<evidence type="ECO:0000313" key="3">
    <source>
        <dbReference type="Proteomes" id="UP000316426"/>
    </source>
</evidence>
<dbReference type="InterPro" id="IPR036888">
    <property type="entry name" value="DNA_integrity_DisA_N_sf"/>
</dbReference>
<dbReference type="InterPro" id="IPR003390">
    <property type="entry name" value="DNA_integrity_scan_DisA_N"/>
</dbReference>
<organism evidence="2 3">
    <name type="scientific">Botrimarina mediterranea</name>
    <dbReference type="NCBI Taxonomy" id="2528022"/>
    <lineage>
        <taxon>Bacteria</taxon>
        <taxon>Pseudomonadati</taxon>
        <taxon>Planctomycetota</taxon>
        <taxon>Planctomycetia</taxon>
        <taxon>Pirellulales</taxon>
        <taxon>Lacipirellulaceae</taxon>
        <taxon>Botrimarina</taxon>
    </lineage>
</organism>
<sequence>MWPYQEHFQVSVAIELRSLIHSLDPSIECRAFLVGFLADDRPNRHPICVAPDDCVVRPEQLAPIPELARRLGKYDPSIHGVHSLEKAQEGLVRSIEADGWRSAIISTLESLPENTWATYASWPVMIDGYQVFTIAQIDKARLKQYYSLTNDRAPHDDDQPFKVMRSLLESCLQSFLSRCLHALERPNPGDGFGITGNIDDIIREGGRQMMDVTTIAGGAFDAYRTQYEIHNRISSLLYEGSEGLGSIIYSNPSHPHIKIDIEFCNSIPLSNHTAVRKSLELTSNTTSLLCDGHEVYGIGRLDGDYDEGMENAFLVRYMRRFCWQLEHASKTLMYVEHGNPLLRKTDFPSDLLRDHLSRVFGSLPAQHINHLVSVSKALDEQRHGALLIIAEDASSEAERLEQQGYPVTPFPLTEELLRTTSKVDGALIIGTDALCYAIGTILDGMAHRSCTASRGARYNSAIRYVHGKAGRLAIVKSEDGMVDILPKLPPRIKRADLDDRIAKLRQFTTSVEYVDRKDFYHVMNWLDGHRNYLSPDLCSEVNDLWPKAEAKLEKQEWLRGFGRFNADPDYSEERLK</sequence>